<comment type="caution">
    <text evidence="1">The sequence shown here is derived from an EMBL/GenBank/DDBJ whole genome shotgun (WGS) entry which is preliminary data.</text>
</comment>
<dbReference type="Proteomes" id="UP001174909">
    <property type="component" value="Unassembled WGS sequence"/>
</dbReference>
<feature type="non-terminal residue" evidence="1">
    <location>
        <position position="100"/>
    </location>
</feature>
<evidence type="ECO:0000313" key="2">
    <source>
        <dbReference type="Proteomes" id="UP001174909"/>
    </source>
</evidence>
<organism evidence="1 2">
    <name type="scientific">Geodia barretti</name>
    <name type="common">Barrett's horny sponge</name>
    <dbReference type="NCBI Taxonomy" id="519541"/>
    <lineage>
        <taxon>Eukaryota</taxon>
        <taxon>Metazoa</taxon>
        <taxon>Porifera</taxon>
        <taxon>Demospongiae</taxon>
        <taxon>Heteroscleromorpha</taxon>
        <taxon>Tetractinellida</taxon>
        <taxon>Astrophorina</taxon>
        <taxon>Geodiidae</taxon>
        <taxon>Geodia</taxon>
    </lineage>
</organism>
<accession>A0AA35SJJ8</accession>
<dbReference type="AlphaFoldDB" id="A0AA35SJJ8"/>
<sequence>SFSCAFACTARTSNPISGRDSSSQDSAFFLWDKTCSDVQFCGRLQHVLVHDVIQWLQWILDTSVGVLQVVEVRVDLFGSLFSHQSRATPPLPQPRKHVIL</sequence>
<dbReference type="EMBL" id="CASHTH010002472">
    <property type="protein sequence ID" value="CAI8030348.1"/>
    <property type="molecule type" value="Genomic_DNA"/>
</dbReference>
<name>A0AA35SJJ8_GEOBA</name>
<proteinExistence type="predicted"/>
<reference evidence="1" key="1">
    <citation type="submission" date="2023-03" db="EMBL/GenBank/DDBJ databases">
        <authorList>
            <person name="Steffen K."/>
            <person name="Cardenas P."/>
        </authorList>
    </citation>
    <scope>NUCLEOTIDE SEQUENCE</scope>
</reference>
<gene>
    <name evidence="1" type="ORF">GBAR_LOCUS17210</name>
</gene>
<keyword evidence="2" id="KW-1185">Reference proteome</keyword>
<evidence type="ECO:0000313" key="1">
    <source>
        <dbReference type="EMBL" id="CAI8030348.1"/>
    </source>
</evidence>
<protein>
    <submittedName>
        <fullName evidence="1">Uncharacterized protein</fullName>
    </submittedName>
</protein>